<gene>
    <name evidence="1" type="ORF">S06H3_15258</name>
</gene>
<dbReference type="EMBL" id="BARV01007500">
    <property type="protein sequence ID" value="GAI08827.1"/>
    <property type="molecule type" value="Genomic_DNA"/>
</dbReference>
<comment type="caution">
    <text evidence="1">The sequence shown here is derived from an EMBL/GenBank/DDBJ whole genome shotgun (WGS) entry which is preliminary data.</text>
</comment>
<sequence length="268" mass="29456">MGVIHKRRGLAAPVSLLLILFSLTLVSTVAYNYAVRQIGNRKEDLKLVAAEEKMLDLEEAISFLAWSPGASKTLAFSDYGGQLRVEARANHLQVNLTMDGSTYTVFDSDTGRFIYELPSTIVGRLGRWLRGDQRTIVNQSTAYQALMRVETGSEYEELVARYRPLVSSSLGDVSGGRRINNVRIYIFNLNASEAIQSGGEFHVKVTCINVTTRVHSYDLGDSVTTMDVTADLNGVQRTVVVPITVDVSGSTVRVEVVISYVKIEGVSI</sequence>
<evidence type="ECO:0000313" key="1">
    <source>
        <dbReference type="EMBL" id="GAI08827.1"/>
    </source>
</evidence>
<dbReference type="AlphaFoldDB" id="X1KP22"/>
<reference evidence="1" key="1">
    <citation type="journal article" date="2014" name="Front. Microbiol.">
        <title>High frequency of phylogenetically diverse reductive dehalogenase-homologous genes in deep subseafloor sedimentary metagenomes.</title>
        <authorList>
            <person name="Kawai M."/>
            <person name="Futagami T."/>
            <person name="Toyoda A."/>
            <person name="Takaki Y."/>
            <person name="Nishi S."/>
            <person name="Hori S."/>
            <person name="Arai W."/>
            <person name="Tsubouchi T."/>
            <person name="Morono Y."/>
            <person name="Uchiyama I."/>
            <person name="Ito T."/>
            <person name="Fujiyama A."/>
            <person name="Inagaki F."/>
            <person name="Takami H."/>
        </authorList>
    </citation>
    <scope>NUCLEOTIDE SEQUENCE</scope>
    <source>
        <strain evidence="1">Expedition CK06-06</strain>
    </source>
</reference>
<organism evidence="1">
    <name type="scientific">marine sediment metagenome</name>
    <dbReference type="NCBI Taxonomy" id="412755"/>
    <lineage>
        <taxon>unclassified sequences</taxon>
        <taxon>metagenomes</taxon>
        <taxon>ecological metagenomes</taxon>
    </lineage>
</organism>
<accession>X1KP22</accession>
<proteinExistence type="predicted"/>
<name>X1KP22_9ZZZZ</name>
<protein>
    <submittedName>
        <fullName evidence="1">Uncharacterized protein</fullName>
    </submittedName>
</protein>